<name>A0ABY6WTT1_9ENTR</name>
<evidence type="ECO:0000313" key="1">
    <source>
        <dbReference type="EMBL" id="VVJ55887.1"/>
    </source>
</evidence>
<evidence type="ECO:0000313" key="2">
    <source>
        <dbReference type="Proteomes" id="UP000259400"/>
    </source>
</evidence>
<dbReference type="RefSeq" id="WP_087812704.1">
    <property type="nucleotide sequence ID" value="NZ_UJYZ02000004.1"/>
</dbReference>
<dbReference type="InterPro" id="IPR037042">
    <property type="entry name" value="YdaT-like_sf"/>
</dbReference>
<sequence>MEIKHEHVEMVLLAWASKVGQAFAANAIAEEYARIGGDQLRLVPGKTWSNQQNIFHRWLKGETAQQRKKIRMLLPSILTVLPSELSARLVLANSMEYRALQMAKEAVNEAAEAYVAATVVDVVSQLNGVPDFVPQVLH</sequence>
<dbReference type="InterPro" id="IPR009364">
    <property type="entry name" value="YdaT-like"/>
</dbReference>
<organism evidence="1 2">
    <name type="scientific">Klebsiella quasivariicola</name>
    <dbReference type="NCBI Taxonomy" id="2026240"/>
    <lineage>
        <taxon>Bacteria</taxon>
        <taxon>Pseudomonadati</taxon>
        <taxon>Pseudomonadota</taxon>
        <taxon>Gammaproteobacteria</taxon>
        <taxon>Enterobacterales</taxon>
        <taxon>Enterobacteriaceae</taxon>
        <taxon>Klebsiella/Raoultella group</taxon>
        <taxon>Klebsiella</taxon>
        <taxon>Klebsiella pneumoniae complex</taxon>
    </lineage>
</organism>
<dbReference type="Proteomes" id="UP000259400">
    <property type="component" value="Unassembled WGS sequence"/>
</dbReference>
<comment type="caution">
    <text evidence="1">The sequence shown here is derived from an EMBL/GenBank/DDBJ whole genome shotgun (WGS) entry which is preliminary data.</text>
</comment>
<gene>
    <name evidence="1" type="ORF">SAMEA3538468_01303</name>
</gene>
<protein>
    <submittedName>
        <fullName evidence="1">Protein of uncharacterized function (DUF1019)</fullName>
    </submittedName>
</protein>
<reference evidence="1 2" key="1">
    <citation type="submission" date="2019-09" db="EMBL/GenBank/DDBJ databases">
        <authorList>
            <consortium name="Pathogen Informatics"/>
        </authorList>
    </citation>
    <scope>NUCLEOTIDE SEQUENCE [LARGE SCALE GENOMIC DNA]</scope>
    <source>
        <strain evidence="1 2">EuSCAPE_IL010</strain>
    </source>
</reference>
<proteinExistence type="predicted"/>
<accession>A0ABY6WTT1</accession>
<keyword evidence="2" id="KW-1185">Reference proteome</keyword>
<dbReference type="EMBL" id="UJYZ02000004">
    <property type="protein sequence ID" value="VVJ55887.1"/>
    <property type="molecule type" value="Genomic_DNA"/>
</dbReference>
<dbReference type="Pfam" id="PF06254">
    <property type="entry name" value="YdaT_toxin"/>
    <property type="match status" value="1"/>
</dbReference>
<dbReference type="Gene3D" id="1.10.3600.10">
    <property type="entry name" value="Putative bacterial toxin ydaT"/>
    <property type="match status" value="1"/>
</dbReference>